<accession>A0A9X1NQ20</accession>
<dbReference type="InterPro" id="IPR023346">
    <property type="entry name" value="Lysozyme-like_dom_sf"/>
</dbReference>
<evidence type="ECO:0000313" key="6">
    <source>
        <dbReference type="Proteomes" id="UP001139089"/>
    </source>
</evidence>
<evidence type="ECO:0000256" key="1">
    <source>
        <dbReference type="ARBA" id="ARBA00007734"/>
    </source>
</evidence>
<proteinExistence type="inferred from homology"/>
<gene>
    <name evidence="5" type="ORF">LRX75_01200</name>
</gene>
<dbReference type="Pfam" id="PF01464">
    <property type="entry name" value="SLT"/>
    <property type="match status" value="1"/>
</dbReference>
<dbReference type="PANTHER" id="PTHR37423:SF2">
    <property type="entry name" value="MEMBRANE-BOUND LYTIC MUREIN TRANSGLYCOSYLASE C"/>
    <property type="match status" value="1"/>
</dbReference>
<dbReference type="InterPro" id="IPR008258">
    <property type="entry name" value="Transglycosylase_SLT_dom_1"/>
</dbReference>
<dbReference type="Gene3D" id="1.10.530.10">
    <property type="match status" value="1"/>
</dbReference>
<comment type="similarity">
    <text evidence="1">Belongs to the transglycosylase Slt family.</text>
</comment>
<name>A0A9X1NQ20_9HYPH</name>
<evidence type="ECO:0000313" key="5">
    <source>
        <dbReference type="EMBL" id="MCD7107644.1"/>
    </source>
</evidence>
<dbReference type="PANTHER" id="PTHR37423">
    <property type="entry name" value="SOLUBLE LYTIC MUREIN TRANSGLYCOSYLASE-RELATED"/>
    <property type="match status" value="1"/>
</dbReference>
<dbReference type="Proteomes" id="UP001139089">
    <property type="component" value="Unassembled WGS sequence"/>
</dbReference>
<dbReference type="AlphaFoldDB" id="A0A9X1NQ20"/>
<feature type="region of interest" description="Disordered" evidence="3">
    <location>
        <begin position="1"/>
        <end position="22"/>
    </location>
</feature>
<dbReference type="SUPFAM" id="SSF53955">
    <property type="entry name" value="Lysozyme-like"/>
    <property type="match status" value="1"/>
</dbReference>
<comment type="similarity">
    <text evidence="2">Belongs to the virb1 family.</text>
</comment>
<keyword evidence="6" id="KW-1185">Reference proteome</keyword>
<evidence type="ECO:0000259" key="4">
    <source>
        <dbReference type="Pfam" id="PF01464"/>
    </source>
</evidence>
<comment type="caution">
    <text evidence="5">The sequence shown here is derived from an EMBL/GenBank/DDBJ whole genome shotgun (WGS) entry which is preliminary data.</text>
</comment>
<sequence>MTRGIEARPRASLGRNGTETSRRRSRTAVAALCVALLAACLSPAPEAAARTKEERDAGCLYDSGAASPALCIRKGSFNGDLCRAIEHFARRSDLPPDYFARLLWRESLFRPEAVSPKGAEGIAQFMPGTARERGLGNTFDVIQSLDAASAYLQELRIRFGNFGLAAAAYNAGEGGLSRFLSTGRLPLETQDYVFAITGHPVETWKTSPPARAAPMLDPAKPFFDACTALATSRIIRDPVLTGSADWAPWGVQLAGHYNPATAMKLFTLAVARLPAPYNAERALLVRQRGGNFGYRPRYAARIGRENRQQADALCAIVRKTGGACVVFRNRPPR</sequence>
<evidence type="ECO:0000256" key="3">
    <source>
        <dbReference type="SAM" id="MobiDB-lite"/>
    </source>
</evidence>
<reference evidence="5" key="1">
    <citation type="submission" date="2021-12" db="EMBL/GenBank/DDBJ databases">
        <authorList>
            <person name="Li Y."/>
        </authorList>
    </citation>
    <scope>NUCLEOTIDE SEQUENCE</scope>
    <source>
        <strain evidence="5">DKSPLA3</strain>
    </source>
</reference>
<evidence type="ECO:0000256" key="2">
    <source>
        <dbReference type="ARBA" id="ARBA00009387"/>
    </source>
</evidence>
<dbReference type="EMBL" id="JAJOZR010000001">
    <property type="protein sequence ID" value="MCD7107644.1"/>
    <property type="molecule type" value="Genomic_DNA"/>
</dbReference>
<protein>
    <submittedName>
        <fullName evidence="5">Lytic transglycosylase domain-containing protein</fullName>
    </submittedName>
</protein>
<organism evidence="5 6">
    <name type="scientific">Rhizobium quercicola</name>
    <dbReference type="NCBI Taxonomy" id="2901226"/>
    <lineage>
        <taxon>Bacteria</taxon>
        <taxon>Pseudomonadati</taxon>
        <taxon>Pseudomonadota</taxon>
        <taxon>Alphaproteobacteria</taxon>
        <taxon>Hyphomicrobiales</taxon>
        <taxon>Rhizobiaceae</taxon>
        <taxon>Rhizobium/Agrobacterium group</taxon>
        <taxon>Rhizobium</taxon>
    </lineage>
</organism>
<feature type="domain" description="Transglycosylase SLT" evidence="4">
    <location>
        <begin position="87"/>
        <end position="178"/>
    </location>
</feature>